<sequence length="121" mass="13246">MERAVAHLIEQHGGAFPAWLAPVQIVVLPVSGAEEAAATALRDRCRRAGLRIRVVGVEVGSLAARVRDARLVPYHFILGPAEVSRGDVAVRRRQLPARSSDLVVEDVRALIDARNPRLWTD</sequence>
<dbReference type="EMBL" id="JBFAIH010000045">
    <property type="protein sequence ID" value="MEV0367983.1"/>
    <property type="molecule type" value="Genomic_DNA"/>
</dbReference>
<proteinExistence type="predicted"/>
<evidence type="ECO:0000256" key="2">
    <source>
        <dbReference type="ARBA" id="ARBA00022840"/>
    </source>
</evidence>
<dbReference type="Pfam" id="PF03129">
    <property type="entry name" value="HGTP_anticodon"/>
    <property type="match status" value="1"/>
</dbReference>
<dbReference type="SUPFAM" id="SSF52954">
    <property type="entry name" value="Class II aaRS ABD-related"/>
    <property type="match status" value="1"/>
</dbReference>
<evidence type="ECO:0000259" key="5">
    <source>
        <dbReference type="Pfam" id="PF03129"/>
    </source>
</evidence>
<dbReference type="PANTHER" id="PTHR11451:SF56">
    <property type="entry name" value="THREONINE--TRNA LIGASE 1"/>
    <property type="match status" value="1"/>
</dbReference>
<keyword evidence="6" id="KW-0436">Ligase</keyword>
<evidence type="ECO:0000313" key="7">
    <source>
        <dbReference type="Proteomes" id="UP001551658"/>
    </source>
</evidence>
<keyword evidence="7" id="KW-1185">Reference proteome</keyword>
<feature type="domain" description="Anticodon-binding" evidence="5">
    <location>
        <begin position="24"/>
        <end position="95"/>
    </location>
</feature>
<keyword evidence="3" id="KW-0648">Protein biosynthesis</keyword>
<evidence type="ECO:0000256" key="4">
    <source>
        <dbReference type="ARBA" id="ARBA00023146"/>
    </source>
</evidence>
<dbReference type="InterPro" id="IPR004154">
    <property type="entry name" value="Anticodon-bd"/>
</dbReference>
<dbReference type="InterPro" id="IPR036621">
    <property type="entry name" value="Anticodon-bd_dom_sf"/>
</dbReference>
<keyword evidence="4" id="KW-0030">Aminoacyl-tRNA synthetase</keyword>
<evidence type="ECO:0000313" key="6">
    <source>
        <dbReference type="EMBL" id="MEV0367983.1"/>
    </source>
</evidence>
<name>A0ABV3FJW4_9NOCA</name>
<dbReference type="PANTHER" id="PTHR11451">
    <property type="entry name" value="THREONINE-TRNA LIGASE"/>
    <property type="match status" value="1"/>
</dbReference>
<dbReference type="RefSeq" id="WP_357988340.1">
    <property type="nucleotide sequence ID" value="NZ_JBFAIH010000045.1"/>
</dbReference>
<accession>A0ABV3FJW4</accession>
<dbReference type="Gene3D" id="3.40.50.800">
    <property type="entry name" value="Anticodon-binding domain"/>
    <property type="match status" value="1"/>
</dbReference>
<reference evidence="6 7" key="1">
    <citation type="submission" date="2024-06" db="EMBL/GenBank/DDBJ databases">
        <title>The Natural Products Discovery Center: Release of the First 8490 Sequenced Strains for Exploring Actinobacteria Biosynthetic Diversity.</title>
        <authorList>
            <person name="Kalkreuter E."/>
            <person name="Kautsar S.A."/>
            <person name="Yang D."/>
            <person name="Bader C.D."/>
            <person name="Teijaro C.N."/>
            <person name="Fluegel L."/>
            <person name="Davis C.M."/>
            <person name="Simpson J.R."/>
            <person name="Lauterbach L."/>
            <person name="Steele A.D."/>
            <person name="Gui C."/>
            <person name="Meng S."/>
            <person name="Li G."/>
            <person name="Viehrig K."/>
            <person name="Ye F."/>
            <person name="Su P."/>
            <person name="Kiefer A.F."/>
            <person name="Nichols A."/>
            <person name="Cepeda A.J."/>
            <person name="Yan W."/>
            <person name="Fan B."/>
            <person name="Jiang Y."/>
            <person name="Adhikari A."/>
            <person name="Zheng C.-J."/>
            <person name="Schuster L."/>
            <person name="Cowan T.M."/>
            <person name="Smanski M.J."/>
            <person name="Chevrette M.G."/>
            <person name="De Carvalho L.P.S."/>
            <person name="Shen B."/>
        </authorList>
    </citation>
    <scope>NUCLEOTIDE SEQUENCE [LARGE SCALE GENOMIC DNA]</scope>
    <source>
        <strain evidence="6 7">NPDC050671</strain>
    </source>
</reference>
<evidence type="ECO:0000256" key="1">
    <source>
        <dbReference type="ARBA" id="ARBA00022490"/>
    </source>
</evidence>
<keyword evidence="2" id="KW-0547">Nucleotide-binding</keyword>
<comment type="caution">
    <text evidence="6">The sequence shown here is derived from an EMBL/GenBank/DDBJ whole genome shotgun (WGS) entry which is preliminary data.</text>
</comment>
<dbReference type="Proteomes" id="UP001551658">
    <property type="component" value="Unassembled WGS sequence"/>
</dbReference>
<gene>
    <name evidence="6" type="ORF">AB0H72_35400</name>
</gene>
<keyword evidence="2" id="KW-0067">ATP-binding</keyword>
<organism evidence="6 7">
    <name type="scientific">Nocardia fusca</name>
    <dbReference type="NCBI Taxonomy" id="941183"/>
    <lineage>
        <taxon>Bacteria</taxon>
        <taxon>Bacillati</taxon>
        <taxon>Actinomycetota</taxon>
        <taxon>Actinomycetes</taxon>
        <taxon>Mycobacteriales</taxon>
        <taxon>Nocardiaceae</taxon>
        <taxon>Nocardia</taxon>
    </lineage>
</organism>
<keyword evidence="1" id="KW-0963">Cytoplasm</keyword>
<dbReference type="GO" id="GO:0016874">
    <property type="term" value="F:ligase activity"/>
    <property type="evidence" value="ECO:0007669"/>
    <property type="project" value="UniProtKB-KW"/>
</dbReference>
<protein>
    <submittedName>
        <fullName evidence="6">His/Gly/Thr/Pro-type tRNA ligase C-terminal domain-containing protein</fullName>
    </submittedName>
</protein>
<evidence type="ECO:0000256" key="3">
    <source>
        <dbReference type="ARBA" id="ARBA00022917"/>
    </source>
</evidence>